<organism evidence="2 3">
    <name type="scientific">Paenibacillus lautus</name>
    <name type="common">Bacillus lautus</name>
    <dbReference type="NCBI Taxonomy" id="1401"/>
    <lineage>
        <taxon>Bacteria</taxon>
        <taxon>Bacillati</taxon>
        <taxon>Bacillota</taxon>
        <taxon>Bacilli</taxon>
        <taxon>Bacillales</taxon>
        <taxon>Paenibacillaceae</taxon>
        <taxon>Paenibacillus</taxon>
    </lineage>
</organism>
<dbReference type="RefSeq" id="WP_076323540.1">
    <property type="nucleotide sequence ID" value="NZ_MRTF01000005.1"/>
</dbReference>
<evidence type="ECO:0000313" key="3">
    <source>
        <dbReference type="Proteomes" id="UP000187074"/>
    </source>
</evidence>
<dbReference type="CDD" id="cd00077">
    <property type="entry name" value="HDc"/>
    <property type="match status" value="1"/>
</dbReference>
<evidence type="ECO:0000259" key="1">
    <source>
        <dbReference type="PROSITE" id="PS51831"/>
    </source>
</evidence>
<accession>A0A1R1B1A7</accession>
<feature type="domain" description="HD" evidence="1">
    <location>
        <begin position="24"/>
        <end position="81"/>
    </location>
</feature>
<protein>
    <recommendedName>
        <fullName evidence="1">HD domain-containing protein</fullName>
    </recommendedName>
</protein>
<reference evidence="2 3" key="1">
    <citation type="submission" date="2016-11" db="EMBL/GenBank/DDBJ databases">
        <title>Paenibacillus species isolates.</title>
        <authorList>
            <person name="Beno S.M."/>
        </authorList>
    </citation>
    <scope>NUCLEOTIDE SEQUENCE [LARGE SCALE GENOMIC DNA]</scope>
    <source>
        <strain evidence="2 3">FSL F4-0100</strain>
    </source>
</reference>
<gene>
    <name evidence="2" type="ORF">BK123_16925</name>
</gene>
<name>A0A1R1B1A7_PAELA</name>
<dbReference type="Pfam" id="PF01966">
    <property type="entry name" value="HD"/>
    <property type="match status" value="1"/>
</dbReference>
<evidence type="ECO:0000313" key="2">
    <source>
        <dbReference type="EMBL" id="OME92287.1"/>
    </source>
</evidence>
<sequence length="81" mass="9212">MLRRLHLVRHGGAFFINSHHTFSRLQHTLGVFALTAHFEPDNRVLRVAALLHDIGHPPFSQTLDSLEGVSSQMDARGRIFR</sequence>
<dbReference type="SUPFAM" id="SSF109604">
    <property type="entry name" value="HD-domain/PDEase-like"/>
    <property type="match status" value="1"/>
</dbReference>
<dbReference type="InterPro" id="IPR003607">
    <property type="entry name" value="HD/PDEase_dom"/>
</dbReference>
<dbReference type="EMBL" id="MRTF01000005">
    <property type="protein sequence ID" value="OME92287.1"/>
    <property type="molecule type" value="Genomic_DNA"/>
</dbReference>
<dbReference type="Gene3D" id="1.10.3210.10">
    <property type="entry name" value="Hypothetical protein af1432"/>
    <property type="match status" value="1"/>
</dbReference>
<dbReference type="InterPro" id="IPR006674">
    <property type="entry name" value="HD_domain"/>
</dbReference>
<dbReference type="PROSITE" id="PS51831">
    <property type="entry name" value="HD"/>
    <property type="match status" value="1"/>
</dbReference>
<comment type="caution">
    <text evidence="2">The sequence shown here is derived from an EMBL/GenBank/DDBJ whole genome shotgun (WGS) entry which is preliminary data.</text>
</comment>
<dbReference type="Proteomes" id="UP000187074">
    <property type="component" value="Unassembled WGS sequence"/>
</dbReference>
<proteinExistence type="predicted"/>
<dbReference type="AlphaFoldDB" id="A0A1R1B1A7"/>